<evidence type="ECO:0000313" key="1">
    <source>
        <dbReference type="EMBL" id="PIL31430.1"/>
    </source>
</evidence>
<name>A0A2G8SCE2_9APHY</name>
<keyword evidence="2" id="KW-1185">Reference proteome</keyword>
<proteinExistence type="predicted"/>
<reference evidence="1 2" key="1">
    <citation type="journal article" date="2015" name="Sci. Rep.">
        <title>Chromosome-level genome map provides insights into diverse defense mechanisms in the medicinal fungus Ganoderma sinense.</title>
        <authorList>
            <person name="Zhu Y."/>
            <person name="Xu J."/>
            <person name="Sun C."/>
            <person name="Zhou S."/>
            <person name="Xu H."/>
            <person name="Nelson D.R."/>
            <person name="Qian J."/>
            <person name="Song J."/>
            <person name="Luo H."/>
            <person name="Xiang L."/>
            <person name="Li Y."/>
            <person name="Xu Z."/>
            <person name="Ji A."/>
            <person name="Wang L."/>
            <person name="Lu S."/>
            <person name="Hayward A."/>
            <person name="Sun W."/>
            <person name="Li X."/>
            <person name="Schwartz D.C."/>
            <person name="Wang Y."/>
            <person name="Chen S."/>
        </authorList>
    </citation>
    <scope>NUCLEOTIDE SEQUENCE [LARGE SCALE GENOMIC DNA]</scope>
    <source>
        <strain evidence="1 2">ZZ0214-1</strain>
    </source>
</reference>
<dbReference type="InterPro" id="IPR032675">
    <property type="entry name" value="LRR_dom_sf"/>
</dbReference>
<dbReference type="Proteomes" id="UP000230002">
    <property type="component" value="Unassembled WGS sequence"/>
</dbReference>
<evidence type="ECO:0000313" key="2">
    <source>
        <dbReference type="Proteomes" id="UP000230002"/>
    </source>
</evidence>
<dbReference type="Gene3D" id="3.80.10.10">
    <property type="entry name" value="Ribonuclease Inhibitor"/>
    <property type="match status" value="1"/>
</dbReference>
<comment type="caution">
    <text evidence="1">The sequence shown here is derived from an EMBL/GenBank/DDBJ whole genome shotgun (WGS) entry which is preliminary data.</text>
</comment>
<dbReference type="AlphaFoldDB" id="A0A2G8SCE2"/>
<gene>
    <name evidence="1" type="ORF">GSI_06131</name>
</gene>
<organism evidence="1 2">
    <name type="scientific">Ganoderma sinense ZZ0214-1</name>
    <dbReference type="NCBI Taxonomy" id="1077348"/>
    <lineage>
        <taxon>Eukaryota</taxon>
        <taxon>Fungi</taxon>
        <taxon>Dikarya</taxon>
        <taxon>Basidiomycota</taxon>
        <taxon>Agaricomycotina</taxon>
        <taxon>Agaricomycetes</taxon>
        <taxon>Polyporales</taxon>
        <taxon>Polyporaceae</taxon>
        <taxon>Ganoderma</taxon>
    </lineage>
</organism>
<accession>A0A2G8SCE2</accession>
<dbReference type="EMBL" id="AYKW01000012">
    <property type="protein sequence ID" value="PIL31430.1"/>
    <property type="molecule type" value="Genomic_DNA"/>
</dbReference>
<dbReference type="SUPFAM" id="SSF52047">
    <property type="entry name" value="RNI-like"/>
    <property type="match status" value="1"/>
</dbReference>
<sequence>MLPPGMEGLSSKRRSRTHGYATSCVWLSRTLNRRLLSLPALASSALYNCPSPSSPAICPRRFTARIQHLPPFPYTQPFSCSTTTMAQFFRVFASSQSVSEAGSILAYHEHPTLADAVAIPPPLFHDLHCFFLSPHDFASPNTELHRLLKDQVLLHNLDLRMMLLDTQDGVHTLDITGWRMVALQSLHVYGFFPRGLGQWPSGMGNEFSNLTSLTLGRVDGLGPQTTVSDFFAAARTWNNLKSLTVEHYSQLMVDPNDLSQHFALLPLLETLSLSDEPAWIAKFLTYTSTPLLSSLHLHTSVTIPNANPAAVAAMLTSWLPQGPEVQDARVFSLLHDVRNVTVHMGEDESKLTRIVGAPAAGGPIVTLEVASQKPFGMKDDTWRSQYTAWARSAYALEAVLWVLPRLFPSTAVSVLDVSGDFDSVLADPWHALLQHYSELSDIKIHARGSHGVEELFPALLERDIEDRDVVCPNLSNIIVEDARYSRTFLPRVAQALEGRRYAMLAFIRLKLVCSHQEYARDFSEGGPMVVSRLDCAEGRTVGSFNLEILDPESQRNTCFFAYGTRS</sequence>
<dbReference type="OrthoDB" id="10528070at2759"/>
<protein>
    <submittedName>
        <fullName evidence="1">Uncharacterized protein</fullName>
    </submittedName>
</protein>